<feature type="compositionally biased region" description="Low complexity" evidence="1">
    <location>
        <begin position="412"/>
        <end position="428"/>
    </location>
</feature>
<dbReference type="PANTHER" id="PTHR35333:SF3">
    <property type="entry name" value="BETA-LACTAMASE-TYPE TRANSPEPTIDASE FOLD CONTAINING PROTEIN"/>
    <property type="match status" value="1"/>
</dbReference>
<dbReference type="GO" id="GO:0008800">
    <property type="term" value="F:beta-lactamase activity"/>
    <property type="evidence" value="ECO:0007669"/>
    <property type="project" value="InterPro"/>
</dbReference>
<evidence type="ECO:0000313" key="4">
    <source>
        <dbReference type="Proteomes" id="UP000186341"/>
    </source>
</evidence>
<evidence type="ECO:0000313" key="3">
    <source>
        <dbReference type="EMBL" id="OLU39579.1"/>
    </source>
</evidence>
<dbReference type="PANTHER" id="PTHR35333">
    <property type="entry name" value="BETA-LACTAMASE"/>
    <property type="match status" value="1"/>
</dbReference>
<proteinExistence type="predicted"/>
<feature type="region of interest" description="Disordered" evidence="1">
    <location>
        <begin position="399"/>
        <end position="428"/>
    </location>
</feature>
<name>A0A1U7NFZ0_9FIRM</name>
<dbReference type="InterPro" id="IPR012338">
    <property type="entry name" value="Beta-lactam/transpept-like"/>
</dbReference>
<evidence type="ECO:0000256" key="1">
    <source>
        <dbReference type="SAM" id="MobiDB-lite"/>
    </source>
</evidence>
<sequence length="428" mass="48464">MGTKHSKNSTGSKRKRSRRINYKRLAVVGVCALTLAGALVYGGYKAYSFVDYKLNGRKPIVLESGEELPFIDLYSLRAEIQDVMTMKNLKHLRSDIQTFMFNNQLSDLKDQINAYLTENQIDSSKIAWAVQDLTTNAYTESDNAHQNYTAASTYKLPLSMLWYEKVQDGSAKMDDTFELTERMLEKEDTENPDQPIGRKYRLGDRIPLSELLEGAALYSDNIAGHILFENLGGYTAYKTQALKYSDTLQDKEFTSSQNVLNPHYTMNLVNYMWNHPGTFDELKYWLYCAIQGNFLNRSAQLGYIQKIGNIEEVRNAIGLMPGEFPYSVSVYSSIDAKKGEEVIGDIGLICYNYFLNKYNSGFYDPAQLEGNLEKSNMAYKESALAPYATSSWTGGSVYDAFQKDEKKDENQSDSQNNNQQSDNQAAPA</sequence>
<dbReference type="GeneID" id="82202843"/>
<evidence type="ECO:0000259" key="2">
    <source>
        <dbReference type="Pfam" id="PF13354"/>
    </source>
</evidence>
<comment type="caution">
    <text evidence="3">The sequence shown here is derived from an EMBL/GenBank/DDBJ whole genome shotgun (WGS) entry which is preliminary data.</text>
</comment>
<dbReference type="Proteomes" id="UP000186341">
    <property type="component" value="Unassembled WGS sequence"/>
</dbReference>
<reference evidence="3 4" key="1">
    <citation type="submission" date="2016-11" db="EMBL/GenBank/DDBJ databases">
        <title>Description of two novel members of the family Erysipelotrichaceae: Ileibacterium lipovorans gen. nov., sp. nov. and Dubosiella newyorkensis, gen. nov., sp. nov.</title>
        <authorList>
            <person name="Cox L.M."/>
            <person name="Sohn J."/>
            <person name="Tyrrell K.L."/>
            <person name="Citron D.M."/>
            <person name="Lawson P.A."/>
            <person name="Patel N.B."/>
            <person name="Iizumi T."/>
            <person name="Perez-Perez G.I."/>
            <person name="Goldstein E.J."/>
            <person name="Blaser M.J."/>
        </authorList>
    </citation>
    <scope>NUCLEOTIDE SEQUENCE [LARGE SCALE GENOMIC DNA]</scope>
    <source>
        <strain evidence="3 4">NYU-BL-A3</strain>
    </source>
</reference>
<gene>
    <name evidence="3" type="ORF">BO222_06465</name>
</gene>
<accession>A0A1U7NFZ0</accession>
<dbReference type="SUPFAM" id="SSF56601">
    <property type="entry name" value="beta-lactamase/transpeptidase-like"/>
    <property type="match status" value="1"/>
</dbReference>
<dbReference type="OrthoDB" id="1642139at2"/>
<dbReference type="GO" id="GO:0046677">
    <property type="term" value="P:response to antibiotic"/>
    <property type="evidence" value="ECO:0007669"/>
    <property type="project" value="InterPro"/>
</dbReference>
<dbReference type="GO" id="GO:0030655">
    <property type="term" value="P:beta-lactam antibiotic catabolic process"/>
    <property type="evidence" value="ECO:0007669"/>
    <property type="project" value="InterPro"/>
</dbReference>
<dbReference type="AlphaFoldDB" id="A0A1U7NFZ0"/>
<dbReference type="InterPro" id="IPR045155">
    <property type="entry name" value="Beta-lactam_cat"/>
</dbReference>
<dbReference type="Pfam" id="PF13354">
    <property type="entry name" value="Beta-lactamase2"/>
    <property type="match status" value="1"/>
</dbReference>
<dbReference type="RefSeq" id="WP_075819454.1">
    <property type="nucleotide sequence ID" value="NZ_CAJUTZ010000026.1"/>
</dbReference>
<keyword evidence="4" id="KW-1185">Reference proteome</keyword>
<organism evidence="3 4">
    <name type="scientific">Ileibacterium valens</name>
    <dbReference type="NCBI Taxonomy" id="1862668"/>
    <lineage>
        <taxon>Bacteria</taxon>
        <taxon>Bacillati</taxon>
        <taxon>Bacillota</taxon>
        <taxon>Erysipelotrichia</taxon>
        <taxon>Erysipelotrichales</taxon>
        <taxon>Erysipelotrichaceae</taxon>
        <taxon>Ileibacterium</taxon>
    </lineage>
</organism>
<protein>
    <recommendedName>
        <fullName evidence="2">Beta-lactamase class A catalytic domain-containing protein</fullName>
    </recommendedName>
</protein>
<dbReference type="Gene3D" id="3.40.710.10">
    <property type="entry name" value="DD-peptidase/beta-lactamase superfamily"/>
    <property type="match status" value="1"/>
</dbReference>
<dbReference type="InterPro" id="IPR000871">
    <property type="entry name" value="Beta-lactam_class-A"/>
</dbReference>
<dbReference type="EMBL" id="MPJW01000132">
    <property type="protein sequence ID" value="OLU39579.1"/>
    <property type="molecule type" value="Genomic_DNA"/>
</dbReference>
<feature type="compositionally biased region" description="Basic and acidic residues" evidence="1">
    <location>
        <begin position="401"/>
        <end position="410"/>
    </location>
</feature>
<feature type="domain" description="Beta-lactamase class A catalytic" evidence="2">
    <location>
        <begin position="128"/>
        <end position="331"/>
    </location>
</feature>